<accession>D9R5D7</accession>
<evidence type="ECO:0000259" key="1">
    <source>
        <dbReference type="Pfam" id="PF13614"/>
    </source>
</evidence>
<dbReference type="Proteomes" id="UP000001662">
    <property type="component" value="Chromosome"/>
</dbReference>
<dbReference type="PANTHER" id="PTHR13696:SF52">
    <property type="entry name" value="PARA FAMILY PROTEIN CT_582"/>
    <property type="match status" value="1"/>
</dbReference>
<dbReference type="PaxDb" id="610130-Closa_0717"/>
<dbReference type="eggNOG" id="COG1192">
    <property type="taxonomic scope" value="Bacteria"/>
</dbReference>
<name>D9R5D7_LACSW</name>
<dbReference type="RefSeq" id="WP_013271438.1">
    <property type="nucleotide sequence ID" value="NC_014376.1"/>
</dbReference>
<feature type="domain" description="AAA" evidence="1">
    <location>
        <begin position="1"/>
        <end position="180"/>
    </location>
</feature>
<reference evidence="2" key="1">
    <citation type="submission" date="2010-07" db="EMBL/GenBank/DDBJ databases">
        <title>Complete sequence of Clostridium saccharolyticum WM1.</title>
        <authorList>
            <consortium name="US DOE Joint Genome Institute"/>
            <person name="Lucas S."/>
            <person name="Copeland A."/>
            <person name="Lapidus A."/>
            <person name="Cheng J.-F."/>
            <person name="Bruce D."/>
            <person name="Goodwin L."/>
            <person name="Pitluck S."/>
            <person name="Chertkov O."/>
            <person name="Detter J.C."/>
            <person name="Han C."/>
            <person name="Tapia R."/>
            <person name="Land M."/>
            <person name="Hauser L."/>
            <person name="Chang Y.-J."/>
            <person name="Jeffries C."/>
            <person name="Kyrpides N."/>
            <person name="Ivanova N."/>
            <person name="Mikhailova N."/>
            <person name="Mouttaki H."/>
            <person name="Lin L."/>
            <person name="Zhou J."/>
            <person name="Hemme C.L."/>
            <person name="Woyke T."/>
        </authorList>
    </citation>
    <scope>NUCLEOTIDE SEQUENCE [LARGE SCALE GENOMIC DNA]</scope>
    <source>
        <strain evidence="2">WM1</strain>
    </source>
</reference>
<proteinExistence type="predicted"/>
<dbReference type="SUPFAM" id="SSF52540">
    <property type="entry name" value="P-loop containing nucleoside triphosphate hydrolases"/>
    <property type="match status" value="1"/>
</dbReference>
<dbReference type="HOGENOM" id="CLU_037612_1_4_9"/>
<dbReference type="EMBL" id="CP002109">
    <property type="protein sequence ID" value="ADL03343.1"/>
    <property type="molecule type" value="Genomic_DNA"/>
</dbReference>
<organism evidence="2 3">
    <name type="scientific">Lacrimispora saccharolytica (strain ATCC 35040 / DSM 2544 / NRCC 2533 / WM1)</name>
    <name type="common">Clostridium saccharolyticum</name>
    <dbReference type="NCBI Taxonomy" id="610130"/>
    <lineage>
        <taxon>Bacteria</taxon>
        <taxon>Bacillati</taxon>
        <taxon>Bacillota</taxon>
        <taxon>Clostridia</taxon>
        <taxon>Lachnospirales</taxon>
        <taxon>Lachnospiraceae</taxon>
        <taxon>Lacrimispora</taxon>
    </lineage>
</organism>
<dbReference type="STRING" id="610130.Closa_0717"/>
<evidence type="ECO:0000313" key="3">
    <source>
        <dbReference type="Proteomes" id="UP000001662"/>
    </source>
</evidence>
<dbReference type="InterPro" id="IPR027417">
    <property type="entry name" value="P-loop_NTPase"/>
</dbReference>
<dbReference type="Pfam" id="PF13614">
    <property type="entry name" value="AAA_31"/>
    <property type="match status" value="1"/>
</dbReference>
<sequence length="260" mass="29062">MRVISIINLKGGVGKSFTAAQMGYLLSQKYNARVLMLDNDKQGNLSKLFGAYDRNGLCPAAQLLMGRVKAWEVNKETGYHNLDIISANMNLLTATMQLQQDGSEGQCGRFESIKYAPNREGYAYDYVIIDNPPDIGLNVINALAITHDVIVPIKIDQCALEGMDIMTGQIAQMQAINPKISFMGALVTMYKNNVTNAAGLEWLGKHDVKLFDTRIRYSDKAAESTIFEKPIQEYSPRSGTARSYRQFVQEYLTKVKAEVW</sequence>
<gene>
    <name evidence="2" type="ordered locus">Closa_0717</name>
</gene>
<protein>
    <submittedName>
        <fullName evidence="2">Soj protein</fullName>
    </submittedName>
</protein>
<keyword evidence="3" id="KW-1185">Reference proteome</keyword>
<dbReference type="OrthoDB" id="9791162at2"/>
<dbReference type="InterPro" id="IPR025669">
    <property type="entry name" value="AAA_dom"/>
</dbReference>
<dbReference type="Gene3D" id="3.40.50.300">
    <property type="entry name" value="P-loop containing nucleotide triphosphate hydrolases"/>
    <property type="match status" value="1"/>
</dbReference>
<dbReference type="PANTHER" id="PTHR13696">
    <property type="entry name" value="P-LOOP CONTAINING NUCLEOSIDE TRIPHOSPHATE HYDROLASE"/>
    <property type="match status" value="1"/>
</dbReference>
<dbReference type="KEGG" id="csh:Closa_0717"/>
<dbReference type="AlphaFoldDB" id="D9R5D7"/>
<evidence type="ECO:0000313" key="2">
    <source>
        <dbReference type="EMBL" id="ADL03343.1"/>
    </source>
</evidence>
<dbReference type="InterPro" id="IPR050678">
    <property type="entry name" value="DNA_Partitioning_ATPase"/>
</dbReference>
<dbReference type="CDD" id="cd02042">
    <property type="entry name" value="ParAB_family"/>
    <property type="match status" value="1"/>
</dbReference>